<dbReference type="OrthoDB" id="6429669at2759"/>
<reference evidence="1" key="1">
    <citation type="submission" date="2020-07" db="EMBL/GenBank/DDBJ databases">
        <title>Multicomponent nature underlies the extraordinary mechanical properties of spider dragline silk.</title>
        <authorList>
            <person name="Kono N."/>
            <person name="Nakamura H."/>
            <person name="Mori M."/>
            <person name="Yoshida Y."/>
            <person name="Ohtoshi R."/>
            <person name="Malay A.D."/>
            <person name="Moran D.A.P."/>
            <person name="Tomita M."/>
            <person name="Numata K."/>
            <person name="Arakawa K."/>
        </authorList>
    </citation>
    <scope>NUCLEOTIDE SEQUENCE</scope>
</reference>
<name>A0A8X6HC79_TRICU</name>
<proteinExistence type="predicted"/>
<gene>
    <name evidence="1" type="ORF">TNCT_77741</name>
</gene>
<dbReference type="EMBL" id="BMAO01037769">
    <property type="protein sequence ID" value="GFR20043.1"/>
    <property type="molecule type" value="Genomic_DNA"/>
</dbReference>
<organism evidence="1 2">
    <name type="scientific">Trichonephila clavata</name>
    <name type="common">Joro spider</name>
    <name type="synonym">Nephila clavata</name>
    <dbReference type="NCBI Taxonomy" id="2740835"/>
    <lineage>
        <taxon>Eukaryota</taxon>
        <taxon>Metazoa</taxon>
        <taxon>Ecdysozoa</taxon>
        <taxon>Arthropoda</taxon>
        <taxon>Chelicerata</taxon>
        <taxon>Arachnida</taxon>
        <taxon>Araneae</taxon>
        <taxon>Araneomorphae</taxon>
        <taxon>Entelegynae</taxon>
        <taxon>Araneoidea</taxon>
        <taxon>Nephilidae</taxon>
        <taxon>Trichonephila</taxon>
    </lineage>
</organism>
<dbReference type="Proteomes" id="UP000887116">
    <property type="component" value="Unassembled WGS sequence"/>
</dbReference>
<sequence length="100" mass="11407">MFLIVPDVGRVRVGIKIHEFMDPSYPTRNFLSGWCSGIVKAVCNWHEMGPLMCLDSTMTGQWHVTILSDHLHPPVGCPTDVDNSNRIIRYPTFLQQLPRD</sequence>
<keyword evidence="2" id="KW-1185">Reference proteome</keyword>
<comment type="caution">
    <text evidence="1">The sequence shown here is derived from an EMBL/GenBank/DDBJ whole genome shotgun (WGS) entry which is preliminary data.</text>
</comment>
<dbReference type="AlphaFoldDB" id="A0A8X6HC79"/>
<protein>
    <submittedName>
        <fullName evidence="1">Uncharacterized protein</fullName>
    </submittedName>
</protein>
<evidence type="ECO:0000313" key="1">
    <source>
        <dbReference type="EMBL" id="GFR20043.1"/>
    </source>
</evidence>
<evidence type="ECO:0000313" key="2">
    <source>
        <dbReference type="Proteomes" id="UP000887116"/>
    </source>
</evidence>
<accession>A0A8X6HC79</accession>